<evidence type="ECO:0000256" key="1">
    <source>
        <dbReference type="ARBA" id="ARBA00005336"/>
    </source>
</evidence>
<dbReference type="InterPro" id="IPR050288">
    <property type="entry name" value="Cellulose_deg_GH3"/>
</dbReference>
<evidence type="ECO:0000256" key="2">
    <source>
        <dbReference type="ARBA" id="ARBA00022801"/>
    </source>
</evidence>
<evidence type="ECO:0000259" key="4">
    <source>
        <dbReference type="SMART" id="SM01217"/>
    </source>
</evidence>
<dbReference type="InterPro" id="IPR002772">
    <property type="entry name" value="Glyco_hydro_3_C"/>
</dbReference>
<sequence length="764" mass="83582">MQQYDDLAVVVLFSGGAESVDIAADDLRFDETEQELVRYASENFEEVVVLLNASNTVELGFMEQYDNLSVLYTNFSGDAGIGIIPQIITGEIVPSGKTADTFAYDVESPIAMLNYQVTSDDQNIMDGSAKVGNYVNYVEGIYVGYRYFETRYEDAVMGTGNAGNFNYDELVQYPFGFGLSYTTFEYSDFSMTENTAADSFTVSVTVTNTGDTYSGKEAVGIYMQSPYTEHDKQNGVEKASVELVQFAKTDILAPGASQTLTVEVAKENMRAYDSNYNGGEGSYIVDDGTYYFTAGSDAHAAVNNILAAKGFDTSDGMTANGNSSLVESYEQQEFDAEIYSYGADGERITNQFEDVNMNYYYDNVTYVSRSDWTGTIPAAKAGDIQATDELVADFNPTFESSGEAAPTTGADNGLSLASLMGTDYDNEYWEQFLDQFTAEELMSIVAYGGFKTQAIGGVINKPASVDKDGPAGLDASQLGGETCYTFPSDSMFACTWNKDLIEEYGYFISQDCLLTGTTGWYAPACNIHRVSICGRTREYFSEDPYHSGAMSYAIASSAQEHGVVTYTKHFALNEQENNRSTVCTFANEQSIREIYLEPFEMAVEEGGSLGIMTSMNRVGAVYSSSDYGLCTAVLKDEWGFKGVVITDFVSGPSSKVVPREMVLAGTDLFLCTASDTSMFVDNYANDADILNALRDSAHRICYTYVNSNLMNGLTASSRVVDVTPPWVYRMVVVDAVVLYGIYIAVLSPILFKKQNKEEIINAAA</sequence>
<reference evidence="5" key="1">
    <citation type="submission" date="2020-10" db="EMBL/GenBank/DDBJ databases">
        <authorList>
            <person name="Gilroy R."/>
        </authorList>
    </citation>
    <scope>NUCLEOTIDE SEQUENCE</scope>
    <source>
        <strain evidence="5">ChiW25-3613</strain>
    </source>
</reference>
<dbReference type="InterPro" id="IPR017853">
    <property type="entry name" value="GH"/>
</dbReference>
<keyword evidence="2 5" id="KW-0378">Hydrolase</keyword>
<accession>A0A9D1AHI6</accession>
<dbReference type="GO" id="GO:0005975">
    <property type="term" value="P:carbohydrate metabolic process"/>
    <property type="evidence" value="ECO:0007669"/>
    <property type="project" value="InterPro"/>
</dbReference>
<organism evidence="5 6">
    <name type="scientific">Candidatus Coproplasma stercoripullorum</name>
    <dbReference type="NCBI Taxonomy" id="2840751"/>
    <lineage>
        <taxon>Bacteria</taxon>
        <taxon>Bacillati</taxon>
        <taxon>Bacillota</taxon>
        <taxon>Clostridia</taxon>
        <taxon>Eubacteriales</taxon>
        <taxon>Candidatus Coproplasma</taxon>
    </lineage>
</organism>
<dbReference type="Gene3D" id="2.60.40.10">
    <property type="entry name" value="Immunoglobulins"/>
    <property type="match status" value="1"/>
</dbReference>
<dbReference type="SMART" id="SM01217">
    <property type="entry name" value="Fn3_like"/>
    <property type="match status" value="1"/>
</dbReference>
<dbReference type="SUPFAM" id="SSF52279">
    <property type="entry name" value="Beta-D-glucan exohydrolase, C-terminal domain"/>
    <property type="match status" value="1"/>
</dbReference>
<dbReference type="PANTHER" id="PTHR42715:SF10">
    <property type="entry name" value="BETA-GLUCOSIDASE"/>
    <property type="match status" value="1"/>
</dbReference>
<dbReference type="Proteomes" id="UP000824179">
    <property type="component" value="Unassembled WGS sequence"/>
</dbReference>
<dbReference type="Pfam" id="PF00933">
    <property type="entry name" value="Glyco_hydro_3"/>
    <property type="match status" value="1"/>
</dbReference>
<dbReference type="InterPro" id="IPR036962">
    <property type="entry name" value="Glyco_hydro_3_N_sf"/>
</dbReference>
<dbReference type="SUPFAM" id="SSF51445">
    <property type="entry name" value="(Trans)glycosidases"/>
    <property type="match status" value="1"/>
</dbReference>
<dbReference type="InterPro" id="IPR001764">
    <property type="entry name" value="Glyco_hydro_3_N"/>
</dbReference>
<dbReference type="InterPro" id="IPR013783">
    <property type="entry name" value="Ig-like_fold"/>
</dbReference>
<name>A0A9D1AHI6_9FIRM</name>
<dbReference type="Pfam" id="PF14310">
    <property type="entry name" value="Fn3-like"/>
    <property type="match status" value="1"/>
</dbReference>
<keyword evidence="3" id="KW-0812">Transmembrane</keyword>
<gene>
    <name evidence="5" type="ORF">IAB90_07025</name>
</gene>
<dbReference type="EMBL" id="DVHB01000124">
    <property type="protein sequence ID" value="HIR40114.1"/>
    <property type="molecule type" value="Genomic_DNA"/>
</dbReference>
<dbReference type="AlphaFoldDB" id="A0A9D1AHI6"/>
<keyword evidence="3" id="KW-0472">Membrane</keyword>
<keyword evidence="3" id="KW-1133">Transmembrane helix</keyword>
<dbReference type="Pfam" id="PF01915">
    <property type="entry name" value="Glyco_hydro_3_C"/>
    <property type="match status" value="1"/>
</dbReference>
<evidence type="ECO:0000313" key="6">
    <source>
        <dbReference type="Proteomes" id="UP000824179"/>
    </source>
</evidence>
<dbReference type="Gene3D" id="3.40.50.1700">
    <property type="entry name" value="Glycoside hydrolase family 3 C-terminal domain"/>
    <property type="match status" value="1"/>
</dbReference>
<dbReference type="PANTHER" id="PTHR42715">
    <property type="entry name" value="BETA-GLUCOSIDASE"/>
    <property type="match status" value="1"/>
</dbReference>
<comment type="caution">
    <text evidence="5">The sequence shown here is derived from an EMBL/GenBank/DDBJ whole genome shotgun (WGS) entry which is preliminary data.</text>
</comment>
<reference evidence="5" key="2">
    <citation type="journal article" date="2021" name="PeerJ">
        <title>Extensive microbial diversity within the chicken gut microbiome revealed by metagenomics and culture.</title>
        <authorList>
            <person name="Gilroy R."/>
            <person name="Ravi A."/>
            <person name="Getino M."/>
            <person name="Pursley I."/>
            <person name="Horton D.L."/>
            <person name="Alikhan N.F."/>
            <person name="Baker D."/>
            <person name="Gharbi K."/>
            <person name="Hall N."/>
            <person name="Watson M."/>
            <person name="Adriaenssens E.M."/>
            <person name="Foster-Nyarko E."/>
            <person name="Jarju S."/>
            <person name="Secka A."/>
            <person name="Antonio M."/>
            <person name="Oren A."/>
            <person name="Chaudhuri R.R."/>
            <person name="La Ragione R."/>
            <person name="Hildebrand F."/>
            <person name="Pallen M.J."/>
        </authorList>
    </citation>
    <scope>NUCLEOTIDE SEQUENCE</scope>
    <source>
        <strain evidence="5">ChiW25-3613</strain>
    </source>
</reference>
<feature type="domain" description="Fibronectin type III-like" evidence="4">
    <location>
        <begin position="217"/>
        <end position="298"/>
    </location>
</feature>
<feature type="transmembrane region" description="Helical" evidence="3">
    <location>
        <begin position="726"/>
        <end position="751"/>
    </location>
</feature>
<protein>
    <submittedName>
        <fullName evidence="5">Glycoside hydrolase family 3 C-terminal domain-containing protein</fullName>
    </submittedName>
</protein>
<dbReference type="PRINTS" id="PR00133">
    <property type="entry name" value="GLHYDRLASE3"/>
</dbReference>
<evidence type="ECO:0000313" key="5">
    <source>
        <dbReference type="EMBL" id="HIR40114.1"/>
    </source>
</evidence>
<dbReference type="InterPro" id="IPR026891">
    <property type="entry name" value="Fn3-like"/>
</dbReference>
<dbReference type="GO" id="GO:0004553">
    <property type="term" value="F:hydrolase activity, hydrolyzing O-glycosyl compounds"/>
    <property type="evidence" value="ECO:0007669"/>
    <property type="project" value="InterPro"/>
</dbReference>
<comment type="similarity">
    <text evidence="1">Belongs to the glycosyl hydrolase 3 family.</text>
</comment>
<proteinExistence type="inferred from homology"/>
<dbReference type="Gene3D" id="3.20.20.300">
    <property type="entry name" value="Glycoside hydrolase, family 3, N-terminal domain"/>
    <property type="match status" value="1"/>
</dbReference>
<evidence type="ECO:0000256" key="3">
    <source>
        <dbReference type="SAM" id="Phobius"/>
    </source>
</evidence>
<dbReference type="InterPro" id="IPR036881">
    <property type="entry name" value="Glyco_hydro_3_C_sf"/>
</dbReference>